<dbReference type="GO" id="GO:0032259">
    <property type="term" value="P:methylation"/>
    <property type="evidence" value="ECO:0007669"/>
    <property type="project" value="UniProtKB-KW"/>
</dbReference>
<dbReference type="GO" id="GO:0009307">
    <property type="term" value="P:DNA restriction-modification system"/>
    <property type="evidence" value="ECO:0007669"/>
    <property type="project" value="InterPro"/>
</dbReference>
<keyword evidence="1" id="KW-0808">Transferase</keyword>
<name>A0A219YB49_9CAUD</name>
<dbReference type="Pfam" id="PF05869">
    <property type="entry name" value="Dam"/>
    <property type="match status" value="1"/>
</dbReference>
<protein>
    <submittedName>
        <fullName evidence="1">Putative DNA methylase</fullName>
    </submittedName>
</protein>
<evidence type="ECO:0000313" key="1">
    <source>
        <dbReference type="EMBL" id="APU01234.1"/>
    </source>
</evidence>
<organism evidence="1 2">
    <name type="scientific">Aeromonas phage 51</name>
    <dbReference type="NCBI Taxonomy" id="1932901"/>
    <lineage>
        <taxon>Viruses</taxon>
        <taxon>Duplodnaviria</taxon>
        <taxon>Heunggongvirae</taxon>
        <taxon>Uroviricota</taxon>
        <taxon>Caudoviricetes</taxon>
        <taxon>Popoffvirus</taxon>
        <taxon>Popoffvirus pv56</taxon>
    </lineage>
</organism>
<dbReference type="GO" id="GO:0003677">
    <property type="term" value="F:DNA binding"/>
    <property type="evidence" value="ECO:0007669"/>
    <property type="project" value="InterPro"/>
</dbReference>
<sequence>MAILIKSNTPDSDKDFWATTWQAFSDAEVLYGRKFQVDVAAEASTAKCLSYFVRPGDSDPVAAGVDAMLMEWPADWWCNPPFTMKPEFIAEARHAQAAGNPGMMLLPYEPLTKWWRNLLSDEVVIYEPDGRYQFMERDGKTTKTGANFGCALVLFPEHKIGKSIRVPFERGFSTKSGEEE</sequence>
<proteinExistence type="predicted"/>
<accession>A0A219YB49</accession>
<dbReference type="InterPro" id="IPR008593">
    <property type="entry name" value="Dam_MeTrfase"/>
</dbReference>
<dbReference type="EMBL" id="KY290953">
    <property type="protein sequence ID" value="APU01234.1"/>
    <property type="molecule type" value="Genomic_DNA"/>
</dbReference>
<evidence type="ECO:0000313" key="2">
    <source>
        <dbReference type="Proteomes" id="UP000225772"/>
    </source>
</evidence>
<keyword evidence="1" id="KW-0489">Methyltransferase</keyword>
<reference evidence="1 2" key="1">
    <citation type="journal article" date="2017" name="Sci. Rep.">
        <title>Characterization and diversity of phages infecting Aeromonas salmonicida subsp. salmonicida.</title>
        <authorList>
            <person name="Vincent A.T."/>
            <person name="Paquet V.E."/>
            <person name="Bernatchez A."/>
            <person name="Tremblay D.M."/>
            <person name="Moineau S."/>
            <person name="Charette S.J."/>
        </authorList>
    </citation>
    <scope>NUCLEOTIDE SEQUENCE [LARGE SCALE GENOMIC DNA]</scope>
</reference>
<dbReference type="GO" id="GO:0009007">
    <property type="term" value="F:site-specific DNA-methyltransferase (adenine-specific) activity"/>
    <property type="evidence" value="ECO:0007669"/>
    <property type="project" value="InterPro"/>
</dbReference>
<dbReference type="Proteomes" id="UP000225772">
    <property type="component" value="Segment"/>
</dbReference>